<dbReference type="SMART" id="SM00347">
    <property type="entry name" value="HTH_MARR"/>
    <property type="match status" value="1"/>
</dbReference>
<dbReference type="Gene3D" id="1.10.10.10">
    <property type="entry name" value="Winged helix-like DNA-binding domain superfamily/Winged helix DNA-binding domain"/>
    <property type="match status" value="1"/>
</dbReference>
<organism evidence="5 6">
    <name type="scientific">Conexibacter woesei (strain DSM 14684 / CCUG 47730 / CIP 108061 / JCM 11494 / NBRC 100937 / ID131577)</name>
    <dbReference type="NCBI Taxonomy" id="469383"/>
    <lineage>
        <taxon>Bacteria</taxon>
        <taxon>Bacillati</taxon>
        <taxon>Actinomycetota</taxon>
        <taxon>Thermoleophilia</taxon>
        <taxon>Solirubrobacterales</taxon>
        <taxon>Conexibacteraceae</taxon>
        <taxon>Conexibacter</taxon>
    </lineage>
</organism>
<dbReference type="PROSITE" id="PS50995">
    <property type="entry name" value="HTH_MARR_2"/>
    <property type="match status" value="1"/>
</dbReference>
<dbReference type="PROSITE" id="PS01117">
    <property type="entry name" value="HTH_MARR_1"/>
    <property type="match status" value="1"/>
</dbReference>
<dbReference type="RefSeq" id="WP_012931778.1">
    <property type="nucleotide sequence ID" value="NC_013739.1"/>
</dbReference>
<evidence type="ECO:0000313" key="6">
    <source>
        <dbReference type="Proteomes" id="UP000008229"/>
    </source>
</evidence>
<dbReference type="EMBL" id="CP001854">
    <property type="protein sequence ID" value="ADB48725.1"/>
    <property type="molecule type" value="Genomic_DNA"/>
</dbReference>
<evidence type="ECO:0000259" key="4">
    <source>
        <dbReference type="PROSITE" id="PS50995"/>
    </source>
</evidence>
<dbReference type="InterPro" id="IPR039422">
    <property type="entry name" value="MarR/SlyA-like"/>
</dbReference>
<dbReference type="GO" id="GO:0003700">
    <property type="term" value="F:DNA-binding transcription factor activity"/>
    <property type="evidence" value="ECO:0007669"/>
    <property type="project" value="InterPro"/>
</dbReference>
<dbReference type="InterPro" id="IPR036388">
    <property type="entry name" value="WH-like_DNA-bd_sf"/>
</dbReference>
<dbReference type="GO" id="GO:0006950">
    <property type="term" value="P:response to stress"/>
    <property type="evidence" value="ECO:0007669"/>
    <property type="project" value="TreeGrafter"/>
</dbReference>
<dbReference type="PRINTS" id="PR00598">
    <property type="entry name" value="HTHMARR"/>
</dbReference>
<dbReference type="OrthoDB" id="4463574at2"/>
<dbReference type="GO" id="GO:0003677">
    <property type="term" value="F:DNA binding"/>
    <property type="evidence" value="ECO:0007669"/>
    <property type="project" value="UniProtKB-KW"/>
</dbReference>
<feature type="domain" description="HTH marR-type" evidence="4">
    <location>
        <begin position="6"/>
        <end position="135"/>
    </location>
</feature>
<dbReference type="PANTHER" id="PTHR33164">
    <property type="entry name" value="TRANSCRIPTIONAL REGULATOR, MARR FAMILY"/>
    <property type="match status" value="1"/>
</dbReference>
<dbReference type="KEGG" id="cwo:Cwoe_0289"/>
<gene>
    <name evidence="5" type="ordered locus">Cwoe_0289</name>
</gene>
<keyword evidence="6" id="KW-1185">Reference proteome</keyword>
<name>D3F652_CONWI</name>
<keyword evidence="2" id="KW-0238">DNA-binding</keyword>
<dbReference type="InterPro" id="IPR023187">
    <property type="entry name" value="Tscrpt_reg_MarR-type_CS"/>
</dbReference>
<evidence type="ECO:0000256" key="3">
    <source>
        <dbReference type="ARBA" id="ARBA00023163"/>
    </source>
</evidence>
<dbReference type="eggNOG" id="COG1846">
    <property type="taxonomic scope" value="Bacteria"/>
</dbReference>
<proteinExistence type="predicted"/>
<keyword evidence="3" id="KW-0804">Transcription</keyword>
<protein>
    <submittedName>
        <fullName evidence="5">Transcriptional regulator, MarR family</fullName>
    </submittedName>
</protein>
<evidence type="ECO:0000313" key="5">
    <source>
        <dbReference type="EMBL" id="ADB48725.1"/>
    </source>
</evidence>
<dbReference type="STRING" id="469383.Cwoe_0289"/>
<evidence type="ECO:0000256" key="2">
    <source>
        <dbReference type="ARBA" id="ARBA00023125"/>
    </source>
</evidence>
<sequence>MADHSSTALLDHLGRLSRSRAEAALAPLGMRSRHLVALTLLREHGPGTQQALAASLSIDRTNLVGLLNELEAGGHVTRHRSPEDRRRHIVALTPAGEQVLQDAEQRVADAEEELLQRLSAEERETLYALLARATNGHAIDCVGEAGLRDPQPQLDAAP</sequence>
<dbReference type="Proteomes" id="UP000008229">
    <property type="component" value="Chromosome"/>
</dbReference>
<reference evidence="5 6" key="1">
    <citation type="journal article" date="2010" name="Stand. Genomic Sci.">
        <title>Complete genome sequence of Conexibacter woesei type strain (ID131577).</title>
        <authorList>
            <person name="Pukall R."/>
            <person name="Lapidus A."/>
            <person name="Glavina Del Rio T."/>
            <person name="Copeland A."/>
            <person name="Tice H."/>
            <person name="Cheng J.-F."/>
            <person name="Lucas S."/>
            <person name="Chen F."/>
            <person name="Nolan M."/>
            <person name="Bruce D."/>
            <person name="Goodwin L."/>
            <person name="Pitluck S."/>
            <person name="Mavromatis K."/>
            <person name="Ivanova N."/>
            <person name="Ovchinnikova G."/>
            <person name="Pati A."/>
            <person name="Chen A."/>
            <person name="Palaniappan K."/>
            <person name="Land M."/>
            <person name="Hauser L."/>
            <person name="Chang Y.-J."/>
            <person name="Jeffries C.D."/>
            <person name="Chain P."/>
            <person name="Meincke L."/>
            <person name="Sims D."/>
            <person name="Brettin T."/>
            <person name="Detter J.C."/>
            <person name="Rohde M."/>
            <person name="Goeker M."/>
            <person name="Bristow J."/>
            <person name="Eisen J.A."/>
            <person name="Markowitz V."/>
            <person name="Kyrpides N.C."/>
            <person name="Klenk H.-P."/>
            <person name="Hugenholtz P."/>
        </authorList>
    </citation>
    <scope>NUCLEOTIDE SEQUENCE [LARGE SCALE GENOMIC DNA]</scope>
    <source>
        <strain evidence="6">DSM 14684 / CIP 108061 / JCM 11494 / NBRC 100937 / ID131577</strain>
    </source>
</reference>
<dbReference type="InterPro" id="IPR000835">
    <property type="entry name" value="HTH_MarR-typ"/>
</dbReference>
<dbReference type="InterPro" id="IPR036390">
    <property type="entry name" value="WH_DNA-bd_sf"/>
</dbReference>
<evidence type="ECO:0000256" key="1">
    <source>
        <dbReference type="ARBA" id="ARBA00023015"/>
    </source>
</evidence>
<dbReference type="SUPFAM" id="SSF46785">
    <property type="entry name" value="Winged helix' DNA-binding domain"/>
    <property type="match status" value="1"/>
</dbReference>
<accession>D3F652</accession>
<dbReference type="HOGENOM" id="CLU_083287_4_2_11"/>
<dbReference type="AlphaFoldDB" id="D3F652"/>
<keyword evidence="1" id="KW-0805">Transcription regulation</keyword>
<dbReference type="PANTHER" id="PTHR33164:SF64">
    <property type="entry name" value="TRANSCRIPTIONAL REGULATOR SLYA"/>
    <property type="match status" value="1"/>
</dbReference>
<dbReference type="Pfam" id="PF01047">
    <property type="entry name" value="MarR"/>
    <property type="match status" value="1"/>
</dbReference>
<reference evidence="6" key="2">
    <citation type="submission" date="2010-01" db="EMBL/GenBank/DDBJ databases">
        <title>The complete genome of Conexibacter woesei DSM 14684.</title>
        <authorList>
            <consortium name="US DOE Joint Genome Institute (JGI-PGF)"/>
            <person name="Lucas S."/>
            <person name="Copeland A."/>
            <person name="Lapidus A."/>
            <person name="Glavina del Rio T."/>
            <person name="Dalin E."/>
            <person name="Tice H."/>
            <person name="Bruce D."/>
            <person name="Goodwin L."/>
            <person name="Pitluck S."/>
            <person name="Kyrpides N."/>
            <person name="Mavromatis K."/>
            <person name="Ivanova N."/>
            <person name="Mikhailova N."/>
            <person name="Chertkov O."/>
            <person name="Brettin T."/>
            <person name="Detter J.C."/>
            <person name="Han C."/>
            <person name="Larimer F."/>
            <person name="Land M."/>
            <person name="Hauser L."/>
            <person name="Markowitz V."/>
            <person name="Cheng J.-F."/>
            <person name="Hugenholtz P."/>
            <person name="Woyke T."/>
            <person name="Wu D."/>
            <person name="Pukall R."/>
            <person name="Steenblock K."/>
            <person name="Schneider S."/>
            <person name="Klenk H.-P."/>
            <person name="Eisen J.A."/>
        </authorList>
    </citation>
    <scope>NUCLEOTIDE SEQUENCE [LARGE SCALE GENOMIC DNA]</scope>
    <source>
        <strain evidence="6">DSM 14684 / CIP 108061 / JCM 11494 / NBRC 100937 / ID131577</strain>
    </source>
</reference>